<proteinExistence type="predicted"/>
<dbReference type="STRING" id="1777137.AWB76_07609"/>
<dbReference type="Proteomes" id="UP000054624">
    <property type="component" value="Unassembled WGS sequence"/>
</dbReference>
<organism evidence="2 3">
    <name type="scientific">Caballeronia temeraria</name>
    <dbReference type="NCBI Taxonomy" id="1777137"/>
    <lineage>
        <taxon>Bacteria</taxon>
        <taxon>Pseudomonadati</taxon>
        <taxon>Pseudomonadota</taxon>
        <taxon>Betaproteobacteria</taxon>
        <taxon>Burkholderiales</taxon>
        <taxon>Burkholderiaceae</taxon>
        <taxon>Caballeronia</taxon>
    </lineage>
</organism>
<gene>
    <name evidence="2" type="ORF">AWB76_07609</name>
</gene>
<feature type="region of interest" description="Disordered" evidence="1">
    <location>
        <begin position="1"/>
        <end position="28"/>
    </location>
</feature>
<dbReference type="EMBL" id="FCOI02000059">
    <property type="protein sequence ID" value="SAK98908.1"/>
    <property type="molecule type" value="Genomic_DNA"/>
</dbReference>
<dbReference type="AlphaFoldDB" id="A0A158DWF3"/>
<accession>A0A158DWF3</accession>
<reference evidence="3" key="1">
    <citation type="submission" date="2016-01" db="EMBL/GenBank/DDBJ databases">
        <authorList>
            <person name="Peeters Charlotte."/>
        </authorList>
    </citation>
    <scope>NUCLEOTIDE SEQUENCE [LARGE SCALE GENOMIC DNA]</scope>
</reference>
<keyword evidence="3" id="KW-1185">Reference proteome</keyword>
<sequence length="238" mass="26594">MAEYFASLTTSECRPRRPQPKFSRNCSTSSPDYAYAKACVLITPSASLTSLHSSRVIGHARCAIDCASMINTHFMEGLCRRNFKQVTSLGKASPNNLPLLEHRMRISRPRMRPRNARLTTETARKLMMFSLILMYQPLNLAGIRPPSQIRKDQTPQARTWTSRKINSGSRRFRFGKGCISSHRTPAPRPQTMSAGAVPARTGAFYHRSKGLRRWAALPLPGSSITSAKILSIPPTPLR</sequence>
<protein>
    <submittedName>
        <fullName evidence="2">Uncharacterized protein</fullName>
    </submittedName>
</protein>
<evidence type="ECO:0000256" key="1">
    <source>
        <dbReference type="SAM" id="MobiDB-lite"/>
    </source>
</evidence>
<evidence type="ECO:0000313" key="3">
    <source>
        <dbReference type="Proteomes" id="UP000054624"/>
    </source>
</evidence>
<name>A0A158DWF3_9BURK</name>
<evidence type="ECO:0000313" key="2">
    <source>
        <dbReference type="EMBL" id="SAK98908.1"/>
    </source>
</evidence>